<dbReference type="Proteomes" id="UP001159363">
    <property type="component" value="Chromosome 10"/>
</dbReference>
<accession>A0ABQ9GL20</accession>
<sequence>MLIRVEVKRAALRTREFSSDLPAAADSVAVCRTAVERHLAQSVGACARGKRGVQLKLGTDFPPNSQCVKRTENLPAGGTYDPSAIVYSRHEWTGNLLPGYRGPPPETRACALPTQVGALVVVVAYPIEREHIHFSRVISHGVSQLITTQALHRKAHSRQKTRETNRVRGGCRCASTLRSNEVRRVSEDIWATLKGAAYLTRHGTGASEFFVEPFFVWDFKQRPYYFADGKSTQSVHFDIRQSENAVFSYVERFGNSGINIRSFLKATFHHHLKFVFFSEVLRANEGSAEMKGRRETGDPGENLLNSGIVRHDSHLRNSGNGPTGD</sequence>
<organism evidence="1 2">
    <name type="scientific">Dryococelus australis</name>
    <dbReference type="NCBI Taxonomy" id="614101"/>
    <lineage>
        <taxon>Eukaryota</taxon>
        <taxon>Metazoa</taxon>
        <taxon>Ecdysozoa</taxon>
        <taxon>Arthropoda</taxon>
        <taxon>Hexapoda</taxon>
        <taxon>Insecta</taxon>
        <taxon>Pterygota</taxon>
        <taxon>Neoptera</taxon>
        <taxon>Polyneoptera</taxon>
        <taxon>Phasmatodea</taxon>
        <taxon>Verophasmatodea</taxon>
        <taxon>Anareolatae</taxon>
        <taxon>Phasmatidae</taxon>
        <taxon>Eurycanthinae</taxon>
        <taxon>Dryococelus</taxon>
    </lineage>
</organism>
<dbReference type="EMBL" id="JARBHB010000011">
    <property type="protein sequence ID" value="KAJ8872697.1"/>
    <property type="molecule type" value="Genomic_DNA"/>
</dbReference>
<protein>
    <submittedName>
        <fullName evidence="1">Uncharacterized protein</fullName>
    </submittedName>
</protein>
<name>A0ABQ9GL20_9NEOP</name>
<gene>
    <name evidence="1" type="ORF">PR048_026310</name>
</gene>
<evidence type="ECO:0000313" key="1">
    <source>
        <dbReference type="EMBL" id="KAJ8872697.1"/>
    </source>
</evidence>
<evidence type="ECO:0000313" key="2">
    <source>
        <dbReference type="Proteomes" id="UP001159363"/>
    </source>
</evidence>
<keyword evidence="2" id="KW-1185">Reference proteome</keyword>
<comment type="caution">
    <text evidence="1">The sequence shown here is derived from an EMBL/GenBank/DDBJ whole genome shotgun (WGS) entry which is preliminary data.</text>
</comment>
<reference evidence="1 2" key="1">
    <citation type="submission" date="2023-02" db="EMBL/GenBank/DDBJ databases">
        <title>LHISI_Scaffold_Assembly.</title>
        <authorList>
            <person name="Stuart O.P."/>
            <person name="Cleave R."/>
            <person name="Magrath M.J.L."/>
            <person name="Mikheyev A.S."/>
        </authorList>
    </citation>
    <scope>NUCLEOTIDE SEQUENCE [LARGE SCALE GENOMIC DNA]</scope>
    <source>
        <strain evidence="1">Daus_M_001</strain>
        <tissue evidence="1">Leg muscle</tissue>
    </source>
</reference>
<proteinExistence type="predicted"/>